<evidence type="ECO:0000313" key="3">
    <source>
        <dbReference type="Proteomes" id="UP001278500"/>
    </source>
</evidence>
<dbReference type="GeneID" id="87866539"/>
<feature type="compositionally biased region" description="Polar residues" evidence="1">
    <location>
        <begin position="171"/>
        <end position="183"/>
    </location>
</feature>
<organism evidence="2 3">
    <name type="scientific">Neurospora tetraspora</name>
    <dbReference type="NCBI Taxonomy" id="94610"/>
    <lineage>
        <taxon>Eukaryota</taxon>
        <taxon>Fungi</taxon>
        <taxon>Dikarya</taxon>
        <taxon>Ascomycota</taxon>
        <taxon>Pezizomycotina</taxon>
        <taxon>Sordariomycetes</taxon>
        <taxon>Sordariomycetidae</taxon>
        <taxon>Sordariales</taxon>
        <taxon>Sordariaceae</taxon>
        <taxon>Neurospora</taxon>
    </lineage>
</organism>
<dbReference type="EMBL" id="JAUEPP010000002">
    <property type="protein sequence ID" value="KAK3350384.1"/>
    <property type="molecule type" value="Genomic_DNA"/>
</dbReference>
<dbReference type="Proteomes" id="UP001278500">
    <property type="component" value="Unassembled WGS sequence"/>
</dbReference>
<name>A0AAE0JIR0_9PEZI</name>
<evidence type="ECO:0000256" key="1">
    <source>
        <dbReference type="SAM" id="MobiDB-lite"/>
    </source>
</evidence>
<accession>A0AAE0JIR0</accession>
<reference evidence="2" key="2">
    <citation type="submission" date="2023-06" db="EMBL/GenBank/DDBJ databases">
        <authorList>
            <consortium name="Lawrence Berkeley National Laboratory"/>
            <person name="Haridas S."/>
            <person name="Hensen N."/>
            <person name="Bonometti L."/>
            <person name="Westerberg I."/>
            <person name="Brannstrom I.O."/>
            <person name="Guillou S."/>
            <person name="Cros-Aarteil S."/>
            <person name="Calhoun S."/>
            <person name="Kuo A."/>
            <person name="Mondo S."/>
            <person name="Pangilinan J."/>
            <person name="Riley R."/>
            <person name="Labutti K."/>
            <person name="Andreopoulos B."/>
            <person name="Lipzen A."/>
            <person name="Chen C."/>
            <person name="Yanf M."/>
            <person name="Daum C."/>
            <person name="Ng V."/>
            <person name="Clum A."/>
            <person name="Steindorff A."/>
            <person name="Ohm R."/>
            <person name="Martin F."/>
            <person name="Silar P."/>
            <person name="Natvig D."/>
            <person name="Lalanne C."/>
            <person name="Gautier V."/>
            <person name="Ament-Velasquez S.L."/>
            <person name="Kruys A."/>
            <person name="Hutchinson M.I."/>
            <person name="Powell A.J."/>
            <person name="Barry K."/>
            <person name="Miller A.N."/>
            <person name="Grigoriev I.V."/>
            <person name="Debuchy R."/>
            <person name="Gladieux P."/>
            <person name="Thoren M.H."/>
            <person name="Johannesson H."/>
        </authorList>
    </citation>
    <scope>NUCLEOTIDE SEQUENCE</scope>
    <source>
        <strain evidence="2">CBS 560.94</strain>
    </source>
</reference>
<feature type="region of interest" description="Disordered" evidence="1">
    <location>
        <begin position="118"/>
        <end position="199"/>
    </location>
</feature>
<dbReference type="RefSeq" id="XP_062683679.1">
    <property type="nucleotide sequence ID" value="XM_062829385.1"/>
</dbReference>
<keyword evidence="3" id="KW-1185">Reference proteome</keyword>
<gene>
    <name evidence="2" type="ORF">B0H65DRAFT_545508</name>
</gene>
<sequence>MNEAGKADQADEQTLWAMVAWWHWGNMRLRGRQWFGRFHGCIHHRQLRLWSVHHGAILLDNRNGTFAVIGTQPPPARSAYVAAQRLASGSSIGLSAPVFSAPPSLADRWEDDSTVVEGDIFSDDNQGNGVADGNGNAADDEDDEDDDDDDDDEDVEMGEAVDDSDDDFPEQTIQIQLGFSVGQTPTDDGSSGTDGDPMDVDSNVGTPAAQSPVSAPVFPVSAAQAPAAQAPIASAAAVQAAIVPIWPYITRWTLYPLPLPSPSSPAHRTLLALLSFPRIRTLPVSWQERLRARTPSLGTLTAVALYLGGRAESGSPCQSHCGQYGALVERLFAVQREKAWEKGLGYWKFERKFAFPRCVKVPEALEGDREVEEVLGGRPCCNHFFRELRGAWETSEPFPPKPPGGLVWNGPMW</sequence>
<feature type="compositionally biased region" description="Acidic residues" evidence="1">
    <location>
        <begin position="138"/>
        <end position="169"/>
    </location>
</feature>
<comment type="caution">
    <text evidence="2">The sequence shown here is derived from an EMBL/GenBank/DDBJ whole genome shotgun (WGS) entry which is preliminary data.</text>
</comment>
<feature type="compositionally biased region" description="Low complexity" evidence="1">
    <location>
        <begin position="123"/>
        <end position="137"/>
    </location>
</feature>
<feature type="compositionally biased region" description="Low complexity" evidence="1">
    <location>
        <begin position="184"/>
        <end position="195"/>
    </location>
</feature>
<proteinExistence type="predicted"/>
<evidence type="ECO:0000313" key="2">
    <source>
        <dbReference type="EMBL" id="KAK3350384.1"/>
    </source>
</evidence>
<dbReference type="AlphaFoldDB" id="A0AAE0JIR0"/>
<reference evidence="2" key="1">
    <citation type="journal article" date="2023" name="Mol. Phylogenet. Evol.">
        <title>Genome-scale phylogeny and comparative genomics of the fungal order Sordariales.</title>
        <authorList>
            <person name="Hensen N."/>
            <person name="Bonometti L."/>
            <person name="Westerberg I."/>
            <person name="Brannstrom I.O."/>
            <person name="Guillou S."/>
            <person name="Cros-Aarteil S."/>
            <person name="Calhoun S."/>
            <person name="Haridas S."/>
            <person name="Kuo A."/>
            <person name="Mondo S."/>
            <person name="Pangilinan J."/>
            <person name="Riley R."/>
            <person name="LaButti K."/>
            <person name="Andreopoulos B."/>
            <person name="Lipzen A."/>
            <person name="Chen C."/>
            <person name="Yan M."/>
            <person name="Daum C."/>
            <person name="Ng V."/>
            <person name="Clum A."/>
            <person name="Steindorff A."/>
            <person name="Ohm R.A."/>
            <person name="Martin F."/>
            <person name="Silar P."/>
            <person name="Natvig D.O."/>
            <person name="Lalanne C."/>
            <person name="Gautier V."/>
            <person name="Ament-Velasquez S.L."/>
            <person name="Kruys A."/>
            <person name="Hutchinson M.I."/>
            <person name="Powell A.J."/>
            <person name="Barry K."/>
            <person name="Miller A.N."/>
            <person name="Grigoriev I.V."/>
            <person name="Debuchy R."/>
            <person name="Gladieux P."/>
            <person name="Hiltunen Thoren M."/>
            <person name="Johannesson H."/>
        </authorList>
    </citation>
    <scope>NUCLEOTIDE SEQUENCE</scope>
    <source>
        <strain evidence="2">CBS 560.94</strain>
    </source>
</reference>
<protein>
    <submittedName>
        <fullName evidence="2">Uncharacterized protein</fullName>
    </submittedName>
</protein>